<protein>
    <submittedName>
        <fullName evidence="1">Uncharacterized protein</fullName>
    </submittedName>
</protein>
<accession>A0ABS1IML0</accession>
<proteinExistence type="predicted"/>
<comment type="caution">
    <text evidence="1">The sequence shown here is derived from an EMBL/GenBank/DDBJ whole genome shotgun (WGS) entry which is preliminary data.</text>
</comment>
<reference evidence="1 2" key="1">
    <citation type="submission" date="2020-11" db="EMBL/GenBank/DDBJ databases">
        <title>Insectihabitans protaetiae gen. nov. sp. nov. and Insectihabitans allomyrinae sp. nov., isolated from larvae of Protaetia brevitarsis seulensis and Allomyrina dichotoma, respectively.</title>
        <authorList>
            <person name="Lee S.D."/>
            <person name="Byeon Y.-S."/>
            <person name="Kim S.-M."/>
            <person name="Yang H.L."/>
            <person name="Kim I.S."/>
        </authorList>
    </citation>
    <scope>NUCLEOTIDE SEQUENCE [LARGE SCALE GENOMIC DNA]</scope>
    <source>
        <strain evidence="1 2">BWR-B9</strain>
    </source>
</reference>
<keyword evidence="2" id="KW-1185">Reference proteome</keyword>
<dbReference type="Proteomes" id="UP001296921">
    <property type="component" value="Unassembled WGS sequence"/>
</dbReference>
<sequence>MSDNAILQALFNQQRLQILELGTVHDKFSDDYLFAWEIGVYPYFQDTDGTVFQAPHEVYKSNFVVSPEQVKDVFYYLCERWNAQETPTFYQLEKYYGGKFGGVYGRPSLIFICRYAYLHGCFDKTFWNTLLKSGQHPSEASSITSPYDRDDILFN</sequence>
<gene>
    <name evidence="1" type="ORF">I2494_04525</name>
</gene>
<organism evidence="1 2">
    <name type="scientific">Limnobaculum allomyrinae</name>
    <dbReference type="NCBI Taxonomy" id="2791986"/>
    <lineage>
        <taxon>Bacteria</taxon>
        <taxon>Pseudomonadati</taxon>
        <taxon>Pseudomonadota</taxon>
        <taxon>Gammaproteobacteria</taxon>
        <taxon>Enterobacterales</taxon>
        <taxon>Budviciaceae</taxon>
        <taxon>Limnobaculum</taxon>
    </lineage>
</organism>
<dbReference type="EMBL" id="JADRCR010000002">
    <property type="protein sequence ID" value="MBK5142988.1"/>
    <property type="molecule type" value="Genomic_DNA"/>
</dbReference>
<name>A0ABS1IML0_9GAMM</name>
<evidence type="ECO:0000313" key="1">
    <source>
        <dbReference type="EMBL" id="MBK5142988.1"/>
    </source>
</evidence>
<evidence type="ECO:0000313" key="2">
    <source>
        <dbReference type="Proteomes" id="UP001296921"/>
    </source>
</evidence>
<dbReference type="RefSeq" id="WP_218468120.1">
    <property type="nucleotide sequence ID" value="NZ_JADRCR010000002.1"/>
</dbReference>